<dbReference type="Gene3D" id="3.40.50.720">
    <property type="entry name" value="NAD(P)-binding Rossmann-like Domain"/>
    <property type="match status" value="1"/>
</dbReference>
<dbReference type="InterPro" id="IPR006108">
    <property type="entry name" value="3HC_DH_C"/>
</dbReference>
<comment type="similarity">
    <text evidence="2">Belongs to the 3-hydroxyacyl-CoA dehydrogenase family.</text>
</comment>
<evidence type="ECO:0000256" key="2">
    <source>
        <dbReference type="ARBA" id="ARBA00009463"/>
    </source>
</evidence>
<dbReference type="Pfam" id="PF00725">
    <property type="entry name" value="3HCDH"/>
    <property type="match status" value="1"/>
</dbReference>
<evidence type="ECO:0000313" key="7">
    <source>
        <dbReference type="EMBL" id="ORY43464.1"/>
    </source>
</evidence>
<feature type="domain" description="3-hydroxyacyl-CoA dehydrogenase C-terminal" evidence="5">
    <location>
        <begin position="174"/>
        <end position="270"/>
    </location>
</feature>
<keyword evidence="8" id="KW-1185">Reference proteome</keyword>
<dbReference type="PANTHER" id="PTHR48075:SF5">
    <property type="entry name" value="3-HYDROXYBUTYRYL-COA DEHYDROGENASE"/>
    <property type="match status" value="1"/>
</dbReference>
<name>A0A1Y2C9D3_9FUNG</name>
<dbReference type="STRING" id="329046.A0A1Y2C9D3"/>
<evidence type="ECO:0008006" key="9">
    <source>
        <dbReference type="Google" id="ProtNLM"/>
    </source>
</evidence>
<protein>
    <recommendedName>
        <fullName evidence="9">3-hydroxybutyryl-CoA dehydrogenase</fullName>
    </recommendedName>
</protein>
<evidence type="ECO:0000259" key="5">
    <source>
        <dbReference type="Pfam" id="PF00725"/>
    </source>
</evidence>
<dbReference type="SUPFAM" id="SSF51735">
    <property type="entry name" value="NAD(P)-binding Rossmann-fold domains"/>
    <property type="match status" value="1"/>
</dbReference>
<dbReference type="GO" id="GO:0006631">
    <property type="term" value="P:fatty acid metabolic process"/>
    <property type="evidence" value="ECO:0007669"/>
    <property type="project" value="InterPro"/>
</dbReference>
<dbReference type="PROSITE" id="PS00067">
    <property type="entry name" value="3HCDH"/>
    <property type="match status" value="1"/>
</dbReference>
<sequence>MGIGIAQVSAQNAKTNVLVLDADERQLEKGLKFIASNLEKAVVKGKLSATERDETLGRIKTTTDIADFAQTDFVIEAVSENPSLKRELFLNLDKITKPSAILSSNTSSISITKIAAATTRAEKVIGMHFMNPVPVMQLVEIIPGLATSQETLKVTLDLAKKMGKITTESADVPGFIANRVLMPYINEAVYVLQEGIATKEDIDTTMKLGTNVPMGPLTLADFIGLDTCLAIMKVLHSQLGDTKYRPSPLLVKYVDAGWLGKKSGRGFYEYPAKK</sequence>
<dbReference type="GO" id="GO:0070403">
    <property type="term" value="F:NAD+ binding"/>
    <property type="evidence" value="ECO:0007669"/>
    <property type="project" value="InterPro"/>
</dbReference>
<feature type="domain" description="3-hydroxyacyl-CoA dehydrogenase NAD binding" evidence="6">
    <location>
        <begin position="1"/>
        <end position="168"/>
    </location>
</feature>
<dbReference type="InterPro" id="IPR036291">
    <property type="entry name" value="NAD(P)-bd_dom_sf"/>
</dbReference>
<organism evidence="7 8">
    <name type="scientific">Rhizoclosmatium globosum</name>
    <dbReference type="NCBI Taxonomy" id="329046"/>
    <lineage>
        <taxon>Eukaryota</taxon>
        <taxon>Fungi</taxon>
        <taxon>Fungi incertae sedis</taxon>
        <taxon>Chytridiomycota</taxon>
        <taxon>Chytridiomycota incertae sedis</taxon>
        <taxon>Chytridiomycetes</taxon>
        <taxon>Chytridiales</taxon>
        <taxon>Chytriomycetaceae</taxon>
        <taxon>Rhizoclosmatium</taxon>
    </lineage>
</organism>
<feature type="site" description="Important for catalytic activity" evidence="4">
    <location>
        <position position="128"/>
    </location>
</feature>
<dbReference type="OrthoDB" id="5958943at2759"/>
<evidence type="ECO:0000256" key="4">
    <source>
        <dbReference type="PIRSR" id="PIRSR000105-1"/>
    </source>
</evidence>
<accession>A0A1Y2C9D3</accession>
<proteinExistence type="inferred from homology"/>
<dbReference type="InterPro" id="IPR006176">
    <property type="entry name" value="3-OHacyl-CoA_DH_NAD-bd"/>
</dbReference>
<evidence type="ECO:0000313" key="8">
    <source>
        <dbReference type="Proteomes" id="UP000193642"/>
    </source>
</evidence>
<dbReference type="GO" id="GO:0016616">
    <property type="term" value="F:oxidoreductase activity, acting on the CH-OH group of donors, NAD or NADP as acceptor"/>
    <property type="evidence" value="ECO:0007669"/>
    <property type="project" value="InterPro"/>
</dbReference>
<dbReference type="InterPro" id="IPR008927">
    <property type="entry name" value="6-PGluconate_DH-like_C_sf"/>
</dbReference>
<dbReference type="PIRSF" id="PIRSF000105">
    <property type="entry name" value="HCDH"/>
    <property type="match status" value="1"/>
</dbReference>
<dbReference type="EMBL" id="MCGO01000025">
    <property type="protein sequence ID" value="ORY43464.1"/>
    <property type="molecule type" value="Genomic_DNA"/>
</dbReference>
<dbReference type="InterPro" id="IPR013328">
    <property type="entry name" value="6PGD_dom2"/>
</dbReference>
<gene>
    <name evidence="7" type="ORF">BCR33DRAFT_660243</name>
</gene>
<reference evidence="7 8" key="1">
    <citation type="submission" date="2016-07" db="EMBL/GenBank/DDBJ databases">
        <title>Pervasive Adenine N6-methylation of Active Genes in Fungi.</title>
        <authorList>
            <consortium name="DOE Joint Genome Institute"/>
            <person name="Mondo S.J."/>
            <person name="Dannebaum R.O."/>
            <person name="Kuo R.C."/>
            <person name="Labutti K."/>
            <person name="Haridas S."/>
            <person name="Kuo A."/>
            <person name="Salamov A."/>
            <person name="Ahrendt S.R."/>
            <person name="Lipzen A."/>
            <person name="Sullivan W."/>
            <person name="Andreopoulos W.B."/>
            <person name="Clum A."/>
            <person name="Lindquist E."/>
            <person name="Daum C."/>
            <person name="Ramamoorthy G.K."/>
            <person name="Gryganskyi A."/>
            <person name="Culley D."/>
            <person name="Magnuson J.K."/>
            <person name="James T.Y."/>
            <person name="O'Malley M.A."/>
            <person name="Stajich J.E."/>
            <person name="Spatafora J.W."/>
            <person name="Visel A."/>
            <person name="Grigoriev I.V."/>
        </authorList>
    </citation>
    <scope>NUCLEOTIDE SEQUENCE [LARGE SCALE GENOMIC DNA]</scope>
    <source>
        <strain evidence="7 8">JEL800</strain>
    </source>
</reference>
<comment type="caution">
    <text evidence="7">The sequence shown here is derived from an EMBL/GenBank/DDBJ whole genome shotgun (WGS) entry which is preliminary data.</text>
</comment>
<dbReference type="InterPro" id="IPR006180">
    <property type="entry name" value="3-OHacyl-CoA_DH_CS"/>
</dbReference>
<evidence type="ECO:0000256" key="3">
    <source>
        <dbReference type="ARBA" id="ARBA00023002"/>
    </source>
</evidence>
<dbReference type="Pfam" id="PF02737">
    <property type="entry name" value="3HCDH_N"/>
    <property type="match status" value="1"/>
</dbReference>
<dbReference type="FunFam" id="3.40.50.720:FF:000009">
    <property type="entry name" value="Fatty oxidation complex, alpha subunit"/>
    <property type="match status" value="1"/>
</dbReference>
<dbReference type="InterPro" id="IPR022694">
    <property type="entry name" value="3-OHacyl-CoA_DH"/>
</dbReference>
<keyword evidence="3" id="KW-0560">Oxidoreductase</keyword>
<dbReference type="AlphaFoldDB" id="A0A1Y2C9D3"/>
<dbReference type="SUPFAM" id="SSF48179">
    <property type="entry name" value="6-phosphogluconate dehydrogenase C-terminal domain-like"/>
    <property type="match status" value="1"/>
</dbReference>
<dbReference type="PANTHER" id="PTHR48075">
    <property type="entry name" value="3-HYDROXYACYL-COA DEHYDROGENASE FAMILY PROTEIN"/>
    <property type="match status" value="1"/>
</dbReference>
<evidence type="ECO:0000256" key="1">
    <source>
        <dbReference type="ARBA" id="ARBA00005005"/>
    </source>
</evidence>
<comment type="pathway">
    <text evidence="1">Lipid metabolism; fatty acid beta-oxidation.</text>
</comment>
<dbReference type="Gene3D" id="1.10.1040.10">
    <property type="entry name" value="N-(1-d-carboxylethyl)-l-norvaline Dehydrogenase, domain 2"/>
    <property type="match status" value="1"/>
</dbReference>
<evidence type="ECO:0000259" key="6">
    <source>
        <dbReference type="Pfam" id="PF02737"/>
    </source>
</evidence>
<dbReference type="Proteomes" id="UP000193642">
    <property type="component" value="Unassembled WGS sequence"/>
</dbReference>